<dbReference type="AlphaFoldDB" id="A0AAW1SVJ8"/>
<sequence length="83" mass="9360">MAVVHLPANANESLEPIGPVLNLCRLDDSCQLLLSLVQAYRLLQSTLRHADGVQGYLLRRITMAWHLPAAKLRRSFTPRVWPS</sequence>
<name>A0AAW1SVJ8_9CHLO</name>
<comment type="caution">
    <text evidence="1">The sequence shown here is derived from an EMBL/GenBank/DDBJ whole genome shotgun (WGS) entry which is preliminary data.</text>
</comment>
<reference evidence="1 2" key="1">
    <citation type="journal article" date="2024" name="Nat. Commun.">
        <title>Phylogenomics reveals the evolutionary origins of lichenization in chlorophyte algae.</title>
        <authorList>
            <person name="Puginier C."/>
            <person name="Libourel C."/>
            <person name="Otte J."/>
            <person name="Skaloud P."/>
            <person name="Haon M."/>
            <person name="Grisel S."/>
            <person name="Petersen M."/>
            <person name="Berrin J.G."/>
            <person name="Delaux P.M."/>
            <person name="Dal Grande F."/>
            <person name="Keller J."/>
        </authorList>
    </citation>
    <scope>NUCLEOTIDE SEQUENCE [LARGE SCALE GENOMIC DNA]</scope>
    <source>
        <strain evidence="1 2">SAG 2523</strain>
    </source>
</reference>
<gene>
    <name evidence="1" type="ORF">WJX84_001758</name>
</gene>
<dbReference type="Proteomes" id="UP001485043">
    <property type="component" value="Unassembled WGS sequence"/>
</dbReference>
<organism evidence="1 2">
    <name type="scientific">Apatococcus fuscideae</name>
    <dbReference type="NCBI Taxonomy" id="2026836"/>
    <lineage>
        <taxon>Eukaryota</taxon>
        <taxon>Viridiplantae</taxon>
        <taxon>Chlorophyta</taxon>
        <taxon>core chlorophytes</taxon>
        <taxon>Trebouxiophyceae</taxon>
        <taxon>Chlorellales</taxon>
        <taxon>Chlorellaceae</taxon>
        <taxon>Apatococcus</taxon>
    </lineage>
</organism>
<evidence type="ECO:0000313" key="2">
    <source>
        <dbReference type="Proteomes" id="UP001485043"/>
    </source>
</evidence>
<evidence type="ECO:0000313" key="1">
    <source>
        <dbReference type="EMBL" id="KAK9858411.1"/>
    </source>
</evidence>
<keyword evidence="2" id="KW-1185">Reference proteome</keyword>
<dbReference type="EMBL" id="JALJOV010000928">
    <property type="protein sequence ID" value="KAK9858411.1"/>
    <property type="molecule type" value="Genomic_DNA"/>
</dbReference>
<accession>A0AAW1SVJ8</accession>
<proteinExistence type="predicted"/>
<protein>
    <submittedName>
        <fullName evidence="1">Uncharacterized protein</fullName>
    </submittedName>
</protein>